<accession>A0AA39UN18</accession>
<dbReference type="Proteomes" id="UP001175228">
    <property type="component" value="Unassembled WGS sequence"/>
</dbReference>
<keyword evidence="1" id="KW-0812">Transmembrane</keyword>
<sequence length="260" mass="28139">MATQTDIPPDLTNNDKVFIFQYSDAILNCTILHALLIGIYTGIFAVSLWSICEPGAFLLHIQADVNGQVINKCRSIRRATIVVIILLYALITTDLVAKWSYLNSAFIDNGNNFWTIFLKLNAAQQAVTWEMGVPSFTSTILADLYIVFGVAGWSGGGTDLAFTIRNSITFYYLDAIAAIAKGVAPTLLIGRAAAGHTHPQDESNGSASTVSSIHFQVALEEVGTTTSRGSTTENVALGLETDIEAQHEQQEGLVIIVERI</sequence>
<feature type="transmembrane region" description="Helical" evidence="1">
    <location>
        <begin position="25"/>
        <end position="51"/>
    </location>
</feature>
<dbReference type="EMBL" id="JAUEPU010000016">
    <property type="protein sequence ID" value="KAK0496092.1"/>
    <property type="molecule type" value="Genomic_DNA"/>
</dbReference>
<reference evidence="2" key="1">
    <citation type="submission" date="2023-06" db="EMBL/GenBank/DDBJ databases">
        <authorList>
            <consortium name="Lawrence Berkeley National Laboratory"/>
            <person name="Ahrendt S."/>
            <person name="Sahu N."/>
            <person name="Indic B."/>
            <person name="Wong-Bajracharya J."/>
            <person name="Merenyi Z."/>
            <person name="Ke H.-M."/>
            <person name="Monk M."/>
            <person name="Kocsube S."/>
            <person name="Drula E."/>
            <person name="Lipzen A."/>
            <person name="Balint B."/>
            <person name="Henrissat B."/>
            <person name="Andreopoulos B."/>
            <person name="Martin F.M."/>
            <person name="Harder C.B."/>
            <person name="Rigling D."/>
            <person name="Ford K.L."/>
            <person name="Foster G.D."/>
            <person name="Pangilinan J."/>
            <person name="Papanicolaou A."/>
            <person name="Barry K."/>
            <person name="LaButti K."/>
            <person name="Viragh M."/>
            <person name="Koriabine M."/>
            <person name="Yan M."/>
            <person name="Riley R."/>
            <person name="Champramary S."/>
            <person name="Plett K.L."/>
            <person name="Tsai I.J."/>
            <person name="Slot J."/>
            <person name="Sipos G."/>
            <person name="Plett J."/>
            <person name="Nagy L.G."/>
            <person name="Grigoriev I.V."/>
        </authorList>
    </citation>
    <scope>NUCLEOTIDE SEQUENCE</scope>
    <source>
        <strain evidence="2">HWK02</strain>
    </source>
</reference>
<name>A0AA39UN18_9AGAR</name>
<gene>
    <name evidence="2" type="ORF">EDD18DRAFT_1390758</name>
</gene>
<keyword evidence="1" id="KW-0472">Membrane</keyword>
<evidence type="ECO:0000313" key="3">
    <source>
        <dbReference type="Proteomes" id="UP001175228"/>
    </source>
</evidence>
<protein>
    <submittedName>
        <fullName evidence="2">Uncharacterized protein</fullName>
    </submittedName>
</protein>
<keyword evidence="1" id="KW-1133">Transmembrane helix</keyword>
<keyword evidence="3" id="KW-1185">Reference proteome</keyword>
<organism evidence="2 3">
    <name type="scientific">Armillaria luteobubalina</name>
    <dbReference type="NCBI Taxonomy" id="153913"/>
    <lineage>
        <taxon>Eukaryota</taxon>
        <taxon>Fungi</taxon>
        <taxon>Dikarya</taxon>
        <taxon>Basidiomycota</taxon>
        <taxon>Agaricomycotina</taxon>
        <taxon>Agaricomycetes</taxon>
        <taxon>Agaricomycetidae</taxon>
        <taxon>Agaricales</taxon>
        <taxon>Marasmiineae</taxon>
        <taxon>Physalacriaceae</taxon>
        <taxon>Armillaria</taxon>
    </lineage>
</organism>
<evidence type="ECO:0000313" key="2">
    <source>
        <dbReference type="EMBL" id="KAK0496092.1"/>
    </source>
</evidence>
<comment type="caution">
    <text evidence="2">The sequence shown here is derived from an EMBL/GenBank/DDBJ whole genome shotgun (WGS) entry which is preliminary data.</text>
</comment>
<feature type="transmembrane region" description="Helical" evidence="1">
    <location>
        <begin position="81"/>
        <end position="102"/>
    </location>
</feature>
<proteinExistence type="predicted"/>
<evidence type="ECO:0000256" key="1">
    <source>
        <dbReference type="SAM" id="Phobius"/>
    </source>
</evidence>
<dbReference type="AlphaFoldDB" id="A0AA39UN18"/>